<dbReference type="RefSeq" id="WP_354150169.1">
    <property type="nucleotide sequence ID" value="NZ_JBEPMN010000001.1"/>
</dbReference>
<dbReference type="EMBL" id="JBEPMN010000001">
    <property type="protein sequence ID" value="MET3660280.1"/>
    <property type="molecule type" value="Genomic_DNA"/>
</dbReference>
<keyword evidence="2" id="KW-1185">Reference proteome</keyword>
<organism evidence="1 2">
    <name type="scientific">Aquamicrobium ahrensii</name>
    <dbReference type="NCBI Taxonomy" id="469551"/>
    <lineage>
        <taxon>Bacteria</taxon>
        <taxon>Pseudomonadati</taxon>
        <taxon>Pseudomonadota</taxon>
        <taxon>Alphaproteobacteria</taxon>
        <taxon>Hyphomicrobiales</taxon>
        <taxon>Phyllobacteriaceae</taxon>
        <taxon>Aquamicrobium</taxon>
    </lineage>
</organism>
<sequence>MPFPEHDPRINAVAASDLVSASVLASLIGMLGAKGLLSDEEVREVYEQALYLLETQQGADEDMAPIYEVARKIIEDQLRPDDGE</sequence>
<gene>
    <name evidence="1" type="ORF">ABID44_000580</name>
</gene>
<reference evidence="1 2" key="1">
    <citation type="submission" date="2024-06" db="EMBL/GenBank/DDBJ databases">
        <title>Genomic Encyclopedia of Type Strains, Phase IV (KMG-IV): sequencing the most valuable type-strain genomes for metagenomic binning, comparative biology and taxonomic classification.</title>
        <authorList>
            <person name="Goeker M."/>
        </authorList>
    </citation>
    <scope>NUCLEOTIDE SEQUENCE [LARGE SCALE GENOMIC DNA]</scope>
    <source>
        <strain evidence="1 2">DSM 19730</strain>
    </source>
</reference>
<protein>
    <submittedName>
        <fullName evidence="1">Uncharacterized protein</fullName>
    </submittedName>
</protein>
<evidence type="ECO:0000313" key="1">
    <source>
        <dbReference type="EMBL" id="MET3660280.1"/>
    </source>
</evidence>
<proteinExistence type="predicted"/>
<dbReference type="Proteomes" id="UP001549143">
    <property type="component" value="Unassembled WGS sequence"/>
</dbReference>
<accession>A0ABV2KI76</accession>
<comment type="caution">
    <text evidence="1">The sequence shown here is derived from an EMBL/GenBank/DDBJ whole genome shotgun (WGS) entry which is preliminary data.</text>
</comment>
<evidence type="ECO:0000313" key="2">
    <source>
        <dbReference type="Proteomes" id="UP001549143"/>
    </source>
</evidence>
<name>A0ABV2KI76_9HYPH</name>